<keyword evidence="1" id="KW-0813">Transport</keyword>
<dbReference type="Pfam" id="PF00005">
    <property type="entry name" value="ABC_tran"/>
    <property type="match status" value="1"/>
</dbReference>
<evidence type="ECO:0000256" key="3">
    <source>
        <dbReference type="ARBA" id="ARBA00022840"/>
    </source>
</evidence>
<name>A0A645GV19_9ZZZZ</name>
<gene>
    <name evidence="5" type="primary">oppF_68</name>
    <name evidence="5" type="ORF">SDC9_177653</name>
</gene>
<dbReference type="InterPro" id="IPR027417">
    <property type="entry name" value="P-loop_NTPase"/>
</dbReference>
<evidence type="ECO:0000256" key="1">
    <source>
        <dbReference type="ARBA" id="ARBA00022448"/>
    </source>
</evidence>
<proteinExistence type="predicted"/>
<sequence length="131" mass="14704">MDKIIKGYIEKVGLEEDILDINPSRLSGGQCQRIAIARALIVKPKIIICDEPVSALDVSVQAQILNLLKTIQKELRISYLFISHDIGIVNYMSDRIAVMYHGEIIETGSAVEIFDTPRMDYTKKLINCALI</sequence>
<evidence type="ECO:0000259" key="4">
    <source>
        <dbReference type="Pfam" id="PF00005"/>
    </source>
</evidence>
<dbReference type="GO" id="GO:0016887">
    <property type="term" value="F:ATP hydrolysis activity"/>
    <property type="evidence" value="ECO:0007669"/>
    <property type="project" value="InterPro"/>
</dbReference>
<keyword evidence="2" id="KW-0547">Nucleotide-binding</keyword>
<evidence type="ECO:0000313" key="5">
    <source>
        <dbReference type="EMBL" id="MPN30190.1"/>
    </source>
</evidence>
<dbReference type="GO" id="GO:0005524">
    <property type="term" value="F:ATP binding"/>
    <property type="evidence" value="ECO:0007669"/>
    <property type="project" value="UniProtKB-KW"/>
</dbReference>
<dbReference type="InterPro" id="IPR003439">
    <property type="entry name" value="ABC_transporter-like_ATP-bd"/>
</dbReference>
<dbReference type="PANTHER" id="PTHR43776">
    <property type="entry name" value="TRANSPORT ATP-BINDING PROTEIN"/>
    <property type="match status" value="1"/>
</dbReference>
<dbReference type="SUPFAM" id="SSF52540">
    <property type="entry name" value="P-loop containing nucleoside triphosphate hydrolases"/>
    <property type="match status" value="1"/>
</dbReference>
<protein>
    <submittedName>
        <fullName evidence="5">Oligopeptide transport ATP-binding protein OppF</fullName>
    </submittedName>
</protein>
<organism evidence="5">
    <name type="scientific">bioreactor metagenome</name>
    <dbReference type="NCBI Taxonomy" id="1076179"/>
    <lineage>
        <taxon>unclassified sequences</taxon>
        <taxon>metagenomes</taxon>
        <taxon>ecological metagenomes</taxon>
    </lineage>
</organism>
<dbReference type="EMBL" id="VSSQ01081224">
    <property type="protein sequence ID" value="MPN30190.1"/>
    <property type="molecule type" value="Genomic_DNA"/>
</dbReference>
<feature type="domain" description="ABC transporter" evidence="4">
    <location>
        <begin position="7"/>
        <end position="53"/>
    </location>
</feature>
<keyword evidence="3 5" id="KW-0067">ATP-binding</keyword>
<accession>A0A645GV19</accession>
<dbReference type="AlphaFoldDB" id="A0A645GV19"/>
<comment type="caution">
    <text evidence="5">The sequence shown here is derived from an EMBL/GenBank/DDBJ whole genome shotgun (WGS) entry which is preliminary data.</text>
</comment>
<dbReference type="InterPro" id="IPR050319">
    <property type="entry name" value="ABC_transp_ATP-bind"/>
</dbReference>
<evidence type="ECO:0000256" key="2">
    <source>
        <dbReference type="ARBA" id="ARBA00022741"/>
    </source>
</evidence>
<reference evidence="5" key="1">
    <citation type="submission" date="2019-08" db="EMBL/GenBank/DDBJ databases">
        <authorList>
            <person name="Kucharzyk K."/>
            <person name="Murdoch R.W."/>
            <person name="Higgins S."/>
            <person name="Loffler F."/>
        </authorList>
    </citation>
    <scope>NUCLEOTIDE SEQUENCE</scope>
</reference>
<dbReference type="Gene3D" id="3.40.50.300">
    <property type="entry name" value="P-loop containing nucleotide triphosphate hydrolases"/>
    <property type="match status" value="1"/>
</dbReference>